<dbReference type="AlphaFoldDB" id="A0A183V5S2"/>
<protein>
    <submittedName>
        <fullName evidence="6">Tumor protein D54</fullName>
    </submittedName>
</protein>
<name>A0A183V5S2_TOXCA</name>
<dbReference type="Pfam" id="PF04201">
    <property type="entry name" value="TPD52"/>
    <property type="match status" value="1"/>
</dbReference>
<evidence type="ECO:0000256" key="1">
    <source>
        <dbReference type="ARBA" id="ARBA00005702"/>
    </source>
</evidence>
<dbReference type="PANTHER" id="PTHR19307">
    <property type="entry name" value="TUMOR PROTEIN D52"/>
    <property type="match status" value="1"/>
</dbReference>
<dbReference type="WBParaSite" id="TCNE_0001609301-mRNA-1">
    <property type="protein sequence ID" value="TCNE_0001609301-mRNA-1"/>
    <property type="gene ID" value="TCNE_0001609301"/>
</dbReference>
<evidence type="ECO:0000313" key="4">
    <source>
        <dbReference type="EMBL" id="VDM47413.1"/>
    </source>
</evidence>
<reference evidence="4 5" key="2">
    <citation type="submission" date="2018-11" db="EMBL/GenBank/DDBJ databases">
        <authorList>
            <consortium name="Pathogen Informatics"/>
        </authorList>
    </citation>
    <scope>NUCLEOTIDE SEQUENCE [LARGE SCALE GENOMIC DNA]</scope>
</reference>
<dbReference type="InterPro" id="IPR007327">
    <property type="entry name" value="TPD52"/>
</dbReference>
<feature type="region of interest" description="Disordered" evidence="3">
    <location>
        <begin position="198"/>
        <end position="227"/>
    </location>
</feature>
<evidence type="ECO:0000313" key="5">
    <source>
        <dbReference type="Proteomes" id="UP000050794"/>
    </source>
</evidence>
<feature type="region of interest" description="Disordered" evidence="3">
    <location>
        <begin position="47"/>
        <end position="84"/>
    </location>
</feature>
<proteinExistence type="inferred from homology"/>
<keyword evidence="2" id="KW-0175">Coiled coil</keyword>
<evidence type="ECO:0000256" key="2">
    <source>
        <dbReference type="ARBA" id="ARBA00023054"/>
    </source>
</evidence>
<organism evidence="5 6">
    <name type="scientific">Toxocara canis</name>
    <name type="common">Canine roundworm</name>
    <dbReference type="NCBI Taxonomy" id="6265"/>
    <lineage>
        <taxon>Eukaryota</taxon>
        <taxon>Metazoa</taxon>
        <taxon>Ecdysozoa</taxon>
        <taxon>Nematoda</taxon>
        <taxon>Chromadorea</taxon>
        <taxon>Rhabditida</taxon>
        <taxon>Spirurina</taxon>
        <taxon>Ascaridomorpha</taxon>
        <taxon>Ascaridoidea</taxon>
        <taxon>Toxocaridae</taxon>
        <taxon>Toxocara</taxon>
    </lineage>
</organism>
<dbReference type="EMBL" id="UYWY01023323">
    <property type="protein sequence ID" value="VDM47413.1"/>
    <property type="molecule type" value="Genomic_DNA"/>
</dbReference>
<keyword evidence="5" id="KW-1185">Reference proteome</keyword>
<sequence length="227" mass="24495">MPPKKTTPIKEQAGSPANAAVKKSTDTAKIVKTDDKMQAAMDRFAAELANDSDEESANASDQQRPHIGDEAFNANGTATELSEAEKEIIREELKKTEDEINTLRQVLAARQKHAADLKRKLGISPLTELTADINQSLQHVKESQAYQKTTEVVAGTADTVKSKWNDMRNSSLFKSFESKLGTAYTNVRAKLAASTSIDQLSGHAKPPSSASSQADPTSPSNEKAPLS</sequence>
<evidence type="ECO:0000313" key="6">
    <source>
        <dbReference type="WBParaSite" id="TCNE_0001609301-mRNA-1"/>
    </source>
</evidence>
<feature type="region of interest" description="Disordered" evidence="3">
    <location>
        <begin position="1"/>
        <end position="26"/>
    </location>
</feature>
<comment type="similarity">
    <text evidence="1">Belongs to the TPD52 family.</text>
</comment>
<dbReference type="PANTHER" id="PTHR19307:SF14">
    <property type="entry name" value="TUMOR PROTEIN D52"/>
    <property type="match status" value="1"/>
</dbReference>
<accession>A0A183V5S2</accession>
<reference evidence="6" key="1">
    <citation type="submission" date="2016-06" db="UniProtKB">
        <authorList>
            <consortium name="WormBaseParasite"/>
        </authorList>
    </citation>
    <scope>IDENTIFICATION</scope>
</reference>
<dbReference type="Proteomes" id="UP000050794">
    <property type="component" value="Unassembled WGS sequence"/>
</dbReference>
<dbReference type="GO" id="GO:0005737">
    <property type="term" value="C:cytoplasm"/>
    <property type="evidence" value="ECO:0007669"/>
    <property type="project" value="TreeGrafter"/>
</dbReference>
<evidence type="ECO:0000256" key="3">
    <source>
        <dbReference type="SAM" id="MobiDB-lite"/>
    </source>
</evidence>
<feature type="compositionally biased region" description="Polar residues" evidence="3">
    <location>
        <begin position="208"/>
        <end position="221"/>
    </location>
</feature>
<gene>
    <name evidence="4" type="ORF">TCNE_LOCUS16092</name>
</gene>